<feature type="domain" description="F-box" evidence="1">
    <location>
        <begin position="1"/>
        <end position="46"/>
    </location>
</feature>
<dbReference type="Pfam" id="PF07734">
    <property type="entry name" value="FBA_1"/>
    <property type="match status" value="1"/>
</dbReference>
<proteinExistence type="predicted"/>
<dbReference type="InterPro" id="IPR017451">
    <property type="entry name" value="F-box-assoc_interact_dom"/>
</dbReference>
<keyword evidence="3" id="KW-1185">Reference proteome</keyword>
<accession>A0A6D2KSZ9</accession>
<dbReference type="CDD" id="cd22157">
    <property type="entry name" value="F-box_AtFBW1-like"/>
    <property type="match status" value="1"/>
</dbReference>
<evidence type="ECO:0000313" key="2">
    <source>
        <dbReference type="EMBL" id="CAA7059935.1"/>
    </source>
</evidence>
<dbReference type="Proteomes" id="UP000467841">
    <property type="component" value="Unassembled WGS sequence"/>
</dbReference>
<dbReference type="InterPro" id="IPR006527">
    <property type="entry name" value="F-box-assoc_dom_typ1"/>
</dbReference>
<dbReference type="EMBL" id="CACVBM020001806">
    <property type="protein sequence ID" value="CAA7059935.1"/>
    <property type="molecule type" value="Genomic_DNA"/>
</dbReference>
<dbReference type="SUPFAM" id="SSF50965">
    <property type="entry name" value="Galactose oxidase, central domain"/>
    <property type="match status" value="1"/>
</dbReference>
<evidence type="ECO:0000313" key="3">
    <source>
        <dbReference type="Proteomes" id="UP000467841"/>
    </source>
</evidence>
<dbReference type="Gene3D" id="1.20.1280.50">
    <property type="match status" value="1"/>
</dbReference>
<dbReference type="InterPro" id="IPR011043">
    <property type="entry name" value="Gal_Oxase/kelch_b-propeller"/>
</dbReference>
<dbReference type="Pfam" id="PF00646">
    <property type="entry name" value="F-box"/>
    <property type="match status" value="1"/>
</dbReference>
<dbReference type="NCBIfam" id="TIGR01640">
    <property type="entry name" value="F_box_assoc_1"/>
    <property type="match status" value="1"/>
</dbReference>
<dbReference type="InterPro" id="IPR001810">
    <property type="entry name" value="F-box_dom"/>
</dbReference>
<organism evidence="2 3">
    <name type="scientific">Microthlaspi erraticum</name>
    <dbReference type="NCBI Taxonomy" id="1685480"/>
    <lineage>
        <taxon>Eukaryota</taxon>
        <taxon>Viridiplantae</taxon>
        <taxon>Streptophyta</taxon>
        <taxon>Embryophyta</taxon>
        <taxon>Tracheophyta</taxon>
        <taxon>Spermatophyta</taxon>
        <taxon>Magnoliopsida</taxon>
        <taxon>eudicotyledons</taxon>
        <taxon>Gunneridae</taxon>
        <taxon>Pentapetalae</taxon>
        <taxon>rosids</taxon>
        <taxon>malvids</taxon>
        <taxon>Brassicales</taxon>
        <taxon>Brassicaceae</taxon>
        <taxon>Coluteocarpeae</taxon>
        <taxon>Microthlaspi</taxon>
    </lineage>
</organism>
<reference evidence="2" key="1">
    <citation type="submission" date="2020-01" db="EMBL/GenBank/DDBJ databases">
        <authorList>
            <person name="Mishra B."/>
        </authorList>
    </citation>
    <scope>NUCLEOTIDE SEQUENCE [LARGE SCALE GENOMIC DNA]</scope>
</reference>
<dbReference type="SUPFAM" id="SSF81383">
    <property type="entry name" value="F-box domain"/>
    <property type="match status" value="1"/>
</dbReference>
<dbReference type="PROSITE" id="PS50181">
    <property type="entry name" value="FBOX"/>
    <property type="match status" value="1"/>
</dbReference>
<gene>
    <name evidence="2" type="ORF">MERR_LOCUS47171</name>
</gene>
<protein>
    <recommendedName>
        <fullName evidence="1">F-box domain-containing protein</fullName>
    </recommendedName>
</protein>
<dbReference type="InterPro" id="IPR036047">
    <property type="entry name" value="F-box-like_dom_sf"/>
</dbReference>
<sequence length="378" mass="43451">MIISDLPRDLLEEILCRVPATSLKRLRPSCKRWNSLFHDRRFTRKQFDKAAKQFLILMLKESRVCSMSVNLHGVPSVEVTGELSLVDPLSSSYDQFEINQVSHYDGLLLCTNEYNTRIVVWNPCTGQTRWIQPCNRCNHYAFGSYQDNKSHDHSYKILGYGGGFNNKELAVCDINSNSWRTLDITSDGLLQYADYGASLKGNTYWFASDEEEKQLGMFLVNFDYTTERFGRLHLPYQCPRYETISLSVASKDKLSVLLQREDTSRTEIWVANQIVETKVVSWSMVLAVDMKPKLNLWDGISFLVDEEKKVLVCCDKYFGKDDHKFEGKTLVHIVGEDNEVTEVDFGAVKLAWPFLFNYVPSLIQIQQAGVGGKRKRDE</sequence>
<dbReference type="InterPro" id="IPR050796">
    <property type="entry name" value="SCF_F-box_component"/>
</dbReference>
<dbReference type="PANTHER" id="PTHR31672">
    <property type="entry name" value="BNACNNG10540D PROTEIN"/>
    <property type="match status" value="1"/>
</dbReference>
<dbReference type="SMART" id="SM00256">
    <property type="entry name" value="FBOX"/>
    <property type="match status" value="1"/>
</dbReference>
<comment type="caution">
    <text evidence="2">The sequence shown here is derived from an EMBL/GenBank/DDBJ whole genome shotgun (WGS) entry which is preliminary data.</text>
</comment>
<evidence type="ECO:0000259" key="1">
    <source>
        <dbReference type="PROSITE" id="PS50181"/>
    </source>
</evidence>
<dbReference type="AlphaFoldDB" id="A0A6D2KSZ9"/>
<dbReference type="OrthoDB" id="1025472at2759"/>
<dbReference type="PANTHER" id="PTHR31672:SF13">
    <property type="entry name" value="F-BOX PROTEIN CPR30-LIKE"/>
    <property type="match status" value="1"/>
</dbReference>
<name>A0A6D2KSZ9_9BRAS</name>